<dbReference type="InterPro" id="IPR052536">
    <property type="entry name" value="ABC-4_Integral_Memb_Prot"/>
</dbReference>
<feature type="domain" description="ABC3 transporter permease C-terminal" evidence="7">
    <location>
        <begin position="66"/>
        <end position="181"/>
    </location>
</feature>
<keyword evidence="2" id="KW-1003">Cell membrane</keyword>
<feature type="transmembrane region" description="Helical" evidence="6">
    <location>
        <begin position="607"/>
        <end position="631"/>
    </location>
</feature>
<dbReference type="PANTHER" id="PTHR46795">
    <property type="entry name" value="ABC TRANSPORTER PERMEASE-RELATED-RELATED"/>
    <property type="match status" value="1"/>
</dbReference>
<evidence type="ECO:0000256" key="1">
    <source>
        <dbReference type="ARBA" id="ARBA00004651"/>
    </source>
</evidence>
<dbReference type="InterPro" id="IPR003838">
    <property type="entry name" value="ABC3_permease_C"/>
</dbReference>
<dbReference type="Proteomes" id="UP001211421">
    <property type="component" value="Unassembled WGS sequence"/>
</dbReference>
<keyword evidence="4 6" id="KW-1133">Transmembrane helix</keyword>
<protein>
    <submittedName>
        <fullName evidence="8">FtsX-like permease family protein</fullName>
    </submittedName>
</protein>
<keyword evidence="5 6" id="KW-0472">Membrane</keyword>
<feature type="transmembrane region" description="Helical" evidence="6">
    <location>
        <begin position="362"/>
        <end position="384"/>
    </location>
</feature>
<evidence type="ECO:0000256" key="6">
    <source>
        <dbReference type="SAM" id="Phobius"/>
    </source>
</evidence>
<feature type="transmembrane region" description="Helical" evidence="6">
    <location>
        <begin position="62"/>
        <end position="82"/>
    </location>
</feature>
<comment type="caution">
    <text evidence="8">The sequence shown here is derived from an EMBL/GenBank/DDBJ whole genome shotgun (WGS) entry which is preliminary data.</text>
</comment>
<feature type="transmembrane region" description="Helical" evidence="6">
    <location>
        <begin position="156"/>
        <end position="176"/>
    </location>
</feature>
<dbReference type="AlphaFoldDB" id="A0AAW6E221"/>
<reference evidence="8" key="1">
    <citation type="submission" date="2023-01" db="EMBL/GenBank/DDBJ databases">
        <title>Human gut microbiome strain richness.</title>
        <authorList>
            <person name="Chen-Liaw A."/>
        </authorList>
    </citation>
    <scope>NUCLEOTIDE SEQUENCE</scope>
    <source>
        <strain evidence="8">D59st1_B8_D59t2_181005</strain>
    </source>
</reference>
<evidence type="ECO:0000313" key="8">
    <source>
        <dbReference type="EMBL" id="MDB8742141.1"/>
    </source>
</evidence>
<dbReference type="RefSeq" id="WP_195551630.1">
    <property type="nucleotide sequence ID" value="NZ_JADMNX010000005.1"/>
</dbReference>
<feature type="transmembrane region" description="Helical" evidence="6">
    <location>
        <begin position="269"/>
        <end position="290"/>
    </location>
</feature>
<dbReference type="GO" id="GO:0005886">
    <property type="term" value="C:plasma membrane"/>
    <property type="evidence" value="ECO:0007669"/>
    <property type="project" value="UniProtKB-SubCell"/>
</dbReference>
<comment type="subcellular location">
    <subcellularLocation>
        <location evidence="1">Cell membrane</location>
        <topology evidence="1">Multi-pass membrane protein</topology>
    </subcellularLocation>
</comment>
<feature type="transmembrane region" description="Helical" evidence="6">
    <location>
        <begin position="310"/>
        <end position="330"/>
    </location>
</feature>
<organism evidence="8 9">
    <name type="scientific">Ruminococcus bicirculans</name>
    <name type="common">ex Wegman et al. 2014</name>
    <dbReference type="NCBI Taxonomy" id="1160721"/>
    <lineage>
        <taxon>Bacteria</taxon>
        <taxon>Bacillati</taxon>
        <taxon>Bacillota</taxon>
        <taxon>Clostridia</taxon>
        <taxon>Eubacteriales</taxon>
        <taxon>Oscillospiraceae</taxon>
        <taxon>Ruminococcus</taxon>
    </lineage>
</organism>
<feature type="transmembrane region" description="Helical" evidence="6">
    <location>
        <begin position="704"/>
        <end position="730"/>
    </location>
</feature>
<feature type="transmembrane region" description="Helical" evidence="6">
    <location>
        <begin position="206"/>
        <end position="230"/>
    </location>
</feature>
<feature type="transmembrane region" description="Helical" evidence="6">
    <location>
        <begin position="20"/>
        <end position="42"/>
    </location>
</feature>
<feature type="transmembrane region" description="Helical" evidence="6">
    <location>
        <begin position="665"/>
        <end position="689"/>
    </location>
</feature>
<dbReference type="PANTHER" id="PTHR46795:SF3">
    <property type="entry name" value="ABC TRANSPORTER PERMEASE"/>
    <property type="match status" value="1"/>
</dbReference>
<dbReference type="EMBL" id="JAQMLS010000005">
    <property type="protein sequence ID" value="MDB8742141.1"/>
    <property type="molecule type" value="Genomic_DNA"/>
</dbReference>
<accession>A0AAW6E221</accession>
<evidence type="ECO:0000256" key="5">
    <source>
        <dbReference type="ARBA" id="ARBA00023136"/>
    </source>
</evidence>
<evidence type="ECO:0000256" key="3">
    <source>
        <dbReference type="ARBA" id="ARBA00022692"/>
    </source>
</evidence>
<name>A0AAW6E221_9FIRM</name>
<feature type="transmembrane region" description="Helical" evidence="6">
    <location>
        <begin position="236"/>
        <end position="257"/>
    </location>
</feature>
<feature type="transmembrane region" description="Helical" evidence="6">
    <location>
        <begin position="103"/>
        <end position="136"/>
    </location>
</feature>
<evidence type="ECO:0000313" key="9">
    <source>
        <dbReference type="Proteomes" id="UP001211421"/>
    </source>
</evidence>
<evidence type="ECO:0000256" key="2">
    <source>
        <dbReference type="ARBA" id="ARBA00022475"/>
    </source>
</evidence>
<gene>
    <name evidence="8" type="ORF">PNV70_08655</name>
</gene>
<proteinExistence type="predicted"/>
<sequence>MMYAKLALRNVRRTARDYLIYVVTLVLSVGMFYGFFSLVSPYYNATLPVPIHLDVLKKMMRIAVPLVGLFVVFLMSYVNSYMLRRKQKEFAIETIIGMEQKTVAFLFFLETSVMGAAAILLGVLLGMLLSQIISVIVVQSFGENYHLHLSLFPDTFLGTVIFFGAIVLLLGIKNLFAVRKLKIIQMLQNSQKGVENIPLTRQVGKWVVVCTAVSTVILGMMAALSCLVLHYPAALFRVLFLTFLAAGFLVSAVFFFLAGRKKRDGSGPLMALTIFGAAEGIALLVLSPLFDSLVRQRIAIQAYLTMPPVFALLLLVFSLIAFFSNLTWWLSKMIRKPSARYYRNLFWLGQIKSRMGTSSKTMGVISCVLTAALVLFSYLPVLALRIQSYQLALSVYDVQVGTMYRAEESLLPTGTLDYDAITDYLEQGGYFVTGKAQGELYFLENEDIGSGQKKIPFLAVSLSDYNELRALSGLEPAVLPDDTFGVSWNREAVETEMQEIDRNIRQIQVNGIVLNKAQDADFQDSIGINLFTSRTKAVYVLPDAAISDLRIATTFYSANTDKPLTYEFAKQFEENMGTYQRELGNFPPESAFIRLNTLQSNEGISNMLLLSLIGTYAALVLLVSSFTMLSVQQLTDAIEQKHRFDIIRKLGVERKECQKTARRQMYFWFGLPVLTAIVGSIGVFSYLLWSNYNEIIAYVLPSQIGIILTLSYISFIIVFGCYFVSTYYLFQRNIEKH</sequence>
<evidence type="ECO:0000256" key="4">
    <source>
        <dbReference type="ARBA" id="ARBA00022989"/>
    </source>
</evidence>
<keyword evidence="3 6" id="KW-0812">Transmembrane</keyword>
<evidence type="ECO:0000259" key="7">
    <source>
        <dbReference type="Pfam" id="PF02687"/>
    </source>
</evidence>
<dbReference type="Pfam" id="PF02687">
    <property type="entry name" value="FtsX"/>
    <property type="match status" value="1"/>
</dbReference>